<proteinExistence type="predicted"/>
<dbReference type="NCBIfam" id="TIGR02385">
    <property type="entry name" value="RelE_StbE"/>
    <property type="match status" value="1"/>
</dbReference>
<comment type="caution">
    <text evidence="2">The sequence shown here is derived from an EMBL/GenBank/DDBJ whole genome shotgun (WGS) entry which is preliminary data.</text>
</comment>
<evidence type="ECO:0000313" key="2">
    <source>
        <dbReference type="EMBL" id="OGF61887.1"/>
    </source>
</evidence>
<dbReference type="Proteomes" id="UP000179251">
    <property type="component" value="Unassembled WGS sequence"/>
</dbReference>
<dbReference type="STRING" id="1798325.A2834_00185"/>
<evidence type="ECO:0000256" key="1">
    <source>
        <dbReference type="ARBA" id="ARBA00022649"/>
    </source>
</evidence>
<dbReference type="EMBL" id="MFHD01000024">
    <property type="protein sequence ID" value="OGF61887.1"/>
    <property type="molecule type" value="Genomic_DNA"/>
</dbReference>
<keyword evidence="1" id="KW-1277">Toxin-antitoxin system</keyword>
<reference evidence="2 3" key="1">
    <citation type="journal article" date="2016" name="Nat. Commun.">
        <title>Thousands of microbial genomes shed light on interconnected biogeochemical processes in an aquifer system.</title>
        <authorList>
            <person name="Anantharaman K."/>
            <person name="Brown C.T."/>
            <person name="Hug L.A."/>
            <person name="Sharon I."/>
            <person name="Castelle C.J."/>
            <person name="Probst A.J."/>
            <person name="Thomas B.C."/>
            <person name="Singh A."/>
            <person name="Wilkins M.J."/>
            <person name="Karaoz U."/>
            <person name="Brodie E.L."/>
            <person name="Williams K.H."/>
            <person name="Hubbard S.S."/>
            <person name="Banfield J.F."/>
        </authorList>
    </citation>
    <scope>NUCLEOTIDE SEQUENCE [LARGE SCALE GENOMIC DNA]</scope>
</reference>
<evidence type="ECO:0000313" key="3">
    <source>
        <dbReference type="Proteomes" id="UP000179251"/>
    </source>
</evidence>
<dbReference type="AlphaFoldDB" id="A0A1F5VEL5"/>
<gene>
    <name evidence="2" type="ORF">A2834_00185</name>
</gene>
<dbReference type="SUPFAM" id="SSF143011">
    <property type="entry name" value="RelE-like"/>
    <property type="match status" value="1"/>
</dbReference>
<dbReference type="InterPro" id="IPR035093">
    <property type="entry name" value="RelE/ParE_toxin_dom_sf"/>
</dbReference>
<protein>
    <submittedName>
        <fullName evidence="2">Uncharacterized protein</fullName>
    </submittedName>
</protein>
<sequence>MKLKANVEYSSSFKRAYDKLDNTISKKAERRINIFLQDSFDKRLDTHKLHGKLKDFWAFSVDDKYRIVFGFVNDTQVVLLDVDDHDLYR</sequence>
<accession>A0A1F5VEL5</accession>
<dbReference type="Gene3D" id="3.30.2310.20">
    <property type="entry name" value="RelE-like"/>
    <property type="match status" value="1"/>
</dbReference>
<dbReference type="InterPro" id="IPR007712">
    <property type="entry name" value="RelE/ParE_toxin"/>
</dbReference>
<name>A0A1F5VEL5_9BACT</name>
<organism evidence="2 3">
    <name type="scientific">Candidatus Giovannonibacteria bacterium RIFCSPHIGHO2_01_FULL_45_23</name>
    <dbReference type="NCBI Taxonomy" id="1798325"/>
    <lineage>
        <taxon>Bacteria</taxon>
        <taxon>Candidatus Giovannoniibacteriota</taxon>
    </lineage>
</organism>